<evidence type="ECO:0000256" key="1">
    <source>
        <dbReference type="ARBA" id="ARBA00012528"/>
    </source>
</evidence>
<feature type="domain" description="GGDEF" evidence="4">
    <location>
        <begin position="118"/>
        <end position="252"/>
    </location>
</feature>
<name>A0A366J267_9GAMM</name>
<dbReference type="EMBL" id="QNSE01000012">
    <property type="protein sequence ID" value="RBP80038.1"/>
    <property type="molecule type" value="Genomic_DNA"/>
</dbReference>
<evidence type="ECO:0000256" key="2">
    <source>
        <dbReference type="ARBA" id="ARBA00034247"/>
    </source>
</evidence>
<dbReference type="GO" id="GO:0052621">
    <property type="term" value="F:diguanylate cyclase activity"/>
    <property type="evidence" value="ECO:0007669"/>
    <property type="project" value="UniProtKB-EC"/>
</dbReference>
<dbReference type="InterPro" id="IPR000160">
    <property type="entry name" value="GGDEF_dom"/>
</dbReference>
<evidence type="ECO:0000313" key="6">
    <source>
        <dbReference type="Proteomes" id="UP000252792"/>
    </source>
</evidence>
<keyword evidence="3" id="KW-1133">Transmembrane helix</keyword>
<dbReference type="SMART" id="SM00267">
    <property type="entry name" value="GGDEF"/>
    <property type="match status" value="1"/>
</dbReference>
<dbReference type="GO" id="GO:0005886">
    <property type="term" value="C:plasma membrane"/>
    <property type="evidence" value="ECO:0007669"/>
    <property type="project" value="TreeGrafter"/>
</dbReference>
<reference evidence="5 6" key="1">
    <citation type="submission" date="2018-06" db="EMBL/GenBank/DDBJ databases">
        <title>Genomic Encyclopedia of Type Strains, Phase III (KMG-III): the genomes of soil and plant-associated and newly described type strains.</title>
        <authorList>
            <person name="Whitman W."/>
        </authorList>
    </citation>
    <scope>NUCLEOTIDE SEQUENCE [LARGE SCALE GENOMIC DNA]</scope>
    <source>
        <strain evidence="5 6">CECT 7377</strain>
    </source>
</reference>
<dbReference type="CDD" id="cd01949">
    <property type="entry name" value="GGDEF"/>
    <property type="match status" value="1"/>
</dbReference>
<dbReference type="PANTHER" id="PTHR45138">
    <property type="entry name" value="REGULATORY COMPONENTS OF SENSORY TRANSDUCTION SYSTEM"/>
    <property type="match status" value="1"/>
</dbReference>
<dbReference type="Gene3D" id="3.30.70.270">
    <property type="match status" value="1"/>
</dbReference>
<dbReference type="InterPro" id="IPR029787">
    <property type="entry name" value="Nucleotide_cyclase"/>
</dbReference>
<dbReference type="PROSITE" id="PS50887">
    <property type="entry name" value="GGDEF"/>
    <property type="match status" value="1"/>
</dbReference>
<dbReference type="InterPro" id="IPR043128">
    <property type="entry name" value="Rev_trsase/Diguanyl_cyclase"/>
</dbReference>
<keyword evidence="6" id="KW-1185">Reference proteome</keyword>
<dbReference type="Proteomes" id="UP000252792">
    <property type="component" value="Unassembled WGS sequence"/>
</dbReference>
<keyword evidence="3" id="KW-0812">Transmembrane</keyword>
<proteinExistence type="predicted"/>
<comment type="caution">
    <text evidence="5">The sequence shown here is derived from an EMBL/GenBank/DDBJ whole genome shotgun (WGS) entry which is preliminary data.</text>
</comment>
<accession>A0A366J267</accession>
<protein>
    <recommendedName>
        <fullName evidence="1">diguanylate cyclase</fullName>
        <ecNumber evidence="1">2.7.7.65</ecNumber>
    </recommendedName>
</protein>
<dbReference type="PANTHER" id="PTHR45138:SF9">
    <property type="entry name" value="DIGUANYLATE CYCLASE DGCM-RELATED"/>
    <property type="match status" value="1"/>
</dbReference>
<dbReference type="SUPFAM" id="SSF55073">
    <property type="entry name" value="Nucleotide cyclase"/>
    <property type="match status" value="1"/>
</dbReference>
<evidence type="ECO:0000256" key="3">
    <source>
        <dbReference type="SAM" id="Phobius"/>
    </source>
</evidence>
<dbReference type="InterPro" id="IPR050469">
    <property type="entry name" value="Diguanylate_Cyclase"/>
</dbReference>
<dbReference type="Pfam" id="PF00990">
    <property type="entry name" value="GGDEF"/>
    <property type="match status" value="1"/>
</dbReference>
<feature type="transmembrane region" description="Helical" evidence="3">
    <location>
        <begin position="50"/>
        <end position="73"/>
    </location>
</feature>
<sequence length="255" mass="28553">MTPLVRMSLRKLGRVGLVFLLTILSTIFAIILNFSIVDWLDFAYLPEQDIVVICIITMLVTPLLSWYLVGLFFKIDQMEVQMARLATMDSMTNTYNRGYFYENSKHYLSTLLALKQPNQSSLLVLDLDDLKRINDQFGHAGGDQVLIAFSKIVLNVVQEPNFVGRLGGDEFVVFLKESSLDDAQALATEIVDRVRSIKVESDGHSISFSVSVGLSSFTGYDTSDLDKAIKSADSALYDVKRSGRNGYAVYYANQK</sequence>
<comment type="catalytic activity">
    <reaction evidence="2">
        <text>2 GTP = 3',3'-c-di-GMP + 2 diphosphate</text>
        <dbReference type="Rhea" id="RHEA:24898"/>
        <dbReference type="ChEBI" id="CHEBI:33019"/>
        <dbReference type="ChEBI" id="CHEBI:37565"/>
        <dbReference type="ChEBI" id="CHEBI:58805"/>
        <dbReference type="EC" id="2.7.7.65"/>
    </reaction>
</comment>
<organism evidence="5 6">
    <name type="scientific">Marinomonas rhizomae</name>
    <dbReference type="NCBI Taxonomy" id="491948"/>
    <lineage>
        <taxon>Bacteria</taxon>
        <taxon>Pseudomonadati</taxon>
        <taxon>Pseudomonadota</taxon>
        <taxon>Gammaproteobacteria</taxon>
        <taxon>Oceanospirillales</taxon>
        <taxon>Oceanospirillaceae</taxon>
        <taxon>Marinomonas</taxon>
    </lineage>
</organism>
<dbReference type="GO" id="GO:0043709">
    <property type="term" value="P:cell adhesion involved in single-species biofilm formation"/>
    <property type="evidence" value="ECO:0007669"/>
    <property type="project" value="TreeGrafter"/>
</dbReference>
<dbReference type="GO" id="GO:1902201">
    <property type="term" value="P:negative regulation of bacterial-type flagellum-dependent cell motility"/>
    <property type="evidence" value="ECO:0007669"/>
    <property type="project" value="TreeGrafter"/>
</dbReference>
<dbReference type="AlphaFoldDB" id="A0A366J267"/>
<gene>
    <name evidence="5" type="ORF">DFP80_11294</name>
</gene>
<feature type="transmembrane region" description="Helical" evidence="3">
    <location>
        <begin position="12"/>
        <end position="35"/>
    </location>
</feature>
<evidence type="ECO:0000259" key="4">
    <source>
        <dbReference type="PROSITE" id="PS50887"/>
    </source>
</evidence>
<evidence type="ECO:0000313" key="5">
    <source>
        <dbReference type="EMBL" id="RBP80038.1"/>
    </source>
</evidence>
<dbReference type="EC" id="2.7.7.65" evidence="1"/>
<keyword evidence="3" id="KW-0472">Membrane</keyword>
<dbReference type="NCBIfam" id="TIGR00254">
    <property type="entry name" value="GGDEF"/>
    <property type="match status" value="1"/>
</dbReference>